<dbReference type="STRING" id="454194.PYK22_01949"/>
<name>A0A0B6X0L0_9BACT</name>
<dbReference type="Proteomes" id="UP000031518">
    <property type="component" value="Unassembled WGS sequence"/>
</dbReference>
<keyword evidence="2" id="KW-1185">Reference proteome</keyword>
<protein>
    <recommendedName>
        <fullName evidence="3">Alkylhydroperoxidase AhpD family core domain</fullName>
    </recommendedName>
</protein>
<evidence type="ECO:0000313" key="2">
    <source>
        <dbReference type="Proteomes" id="UP000031518"/>
    </source>
</evidence>
<dbReference type="RefSeq" id="WP_041976721.1">
    <property type="nucleotide sequence ID" value="NZ_CBXV010000007.1"/>
</dbReference>
<dbReference type="OrthoDB" id="9808310at2"/>
<dbReference type="AlphaFoldDB" id="A0A0B6X0L0"/>
<dbReference type="InterPro" id="IPR029032">
    <property type="entry name" value="AhpD-like"/>
</dbReference>
<evidence type="ECO:0000313" key="1">
    <source>
        <dbReference type="EMBL" id="CDM65940.1"/>
    </source>
</evidence>
<organism evidence="1 2">
    <name type="scientific">Pyrinomonas methylaliphatogenes</name>
    <dbReference type="NCBI Taxonomy" id="454194"/>
    <lineage>
        <taxon>Bacteria</taxon>
        <taxon>Pseudomonadati</taxon>
        <taxon>Acidobacteriota</taxon>
        <taxon>Blastocatellia</taxon>
        <taxon>Blastocatellales</taxon>
        <taxon>Pyrinomonadaceae</taxon>
        <taxon>Pyrinomonas</taxon>
    </lineage>
</organism>
<dbReference type="Gene3D" id="1.20.1290.10">
    <property type="entry name" value="AhpD-like"/>
    <property type="match status" value="1"/>
</dbReference>
<proteinExistence type="predicted"/>
<accession>A0A0B6X0L0</accession>
<dbReference type="SUPFAM" id="SSF69118">
    <property type="entry name" value="AhpD-like"/>
    <property type="match status" value="1"/>
</dbReference>
<sequence>MAWIETIPFENADEELRRILQEVRASYPREYETPVPEASPINESIISSHTLIPHALYHAFSTFSALMSPELPLSRRQHEMIATVVSATNRCHY</sequence>
<dbReference type="EMBL" id="CBXV010000007">
    <property type="protein sequence ID" value="CDM65940.1"/>
    <property type="molecule type" value="Genomic_DNA"/>
</dbReference>
<reference evidence="1 2" key="1">
    <citation type="submission" date="2013-12" db="EMBL/GenBank/DDBJ databases">
        <authorList>
            <person name="Stott M."/>
        </authorList>
    </citation>
    <scope>NUCLEOTIDE SEQUENCE [LARGE SCALE GENOMIC DNA]</scope>
    <source>
        <strain evidence="1 2">K22</strain>
    </source>
</reference>
<evidence type="ECO:0008006" key="3">
    <source>
        <dbReference type="Google" id="ProtNLM"/>
    </source>
</evidence>
<reference evidence="1 2" key="2">
    <citation type="submission" date="2015-01" db="EMBL/GenBank/DDBJ databases">
        <title>Complete genome sequence of Pyrinomonas methylaliphatogenes type strain K22T.</title>
        <authorList>
            <person name="Lee K.C.Y."/>
            <person name="Power J.F."/>
            <person name="Dunfield P.F."/>
            <person name="Morgan X.C."/>
            <person name="Huttenhower C."/>
            <person name="Stott M.B."/>
        </authorList>
    </citation>
    <scope>NUCLEOTIDE SEQUENCE [LARGE SCALE GENOMIC DNA]</scope>
    <source>
        <strain evidence="1 2">K22</strain>
    </source>
</reference>
<gene>
    <name evidence="1" type="ORF">PYK22_01949</name>
</gene>